<evidence type="ECO:0000313" key="2">
    <source>
        <dbReference type="Proteomes" id="UP000315673"/>
    </source>
</evidence>
<name>A0A5B8LFF9_9SPHN</name>
<reference evidence="1 2" key="1">
    <citation type="submission" date="2019-07" db="EMBL/GenBank/DDBJ databases">
        <title>Full genome sequence of Sphingomonas sp. 4R-6-7(HKS19).</title>
        <authorList>
            <person name="Im W.-T."/>
        </authorList>
    </citation>
    <scope>NUCLEOTIDE SEQUENCE [LARGE SCALE GENOMIC DNA]</scope>
    <source>
        <strain evidence="1 2">HKS19</strain>
    </source>
</reference>
<dbReference type="RefSeq" id="WP_146569476.1">
    <property type="nucleotide sequence ID" value="NZ_CP042306.1"/>
</dbReference>
<organism evidence="1 2">
    <name type="scientific">Sphingomonas panacisoli</name>
    <dbReference type="NCBI Taxonomy" id="1813879"/>
    <lineage>
        <taxon>Bacteria</taxon>
        <taxon>Pseudomonadati</taxon>
        <taxon>Pseudomonadota</taxon>
        <taxon>Alphaproteobacteria</taxon>
        <taxon>Sphingomonadales</taxon>
        <taxon>Sphingomonadaceae</taxon>
        <taxon>Sphingomonas</taxon>
    </lineage>
</organism>
<proteinExistence type="predicted"/>
<dbReference type="InterPro" id="IPR022243">
    <property type="entry name" value="DUF3768"/>
</dbReference>
<dbReference type="KEGG" id="spai:FPZ24_01975"/>
<protein>
    <submittedName>
        <fullName evidence="1">DUF3768 domain-containing protein</fullName>
    </submittedName>
</protein>
<accession>A0A5B8LFF9</accession>
<dbReference type="Proteomes" id="UP000315673">
    <property type="component" value="Chromosome"/>
</dbReference>
<evidence type="ECO:0000313" key="1">
    <source>
        <dbReference type="EMBL" id="QDZ06392.1"/>
    </source>
</evidence>
<dbReference type="Pfam" id="PF12599">
    <property type="entry name" value="DUF3768"/>
    <property type="match status" value="1"/>
</dbReference>
<dbReference type="AlphaFoldDB" id="A0A5B8LFF9"/>
<sequence length="123" mass="13774">MTAIAESCPEGMSKAKTHAARVAKLNDDFRQGRTRGRFFVTPGIIKLSKGAPDELLSLVRNYNTFTRDENPYGENDFGSLDWRGSKVFWKIDYYNLDLTGGSPDPTDDSVTVRCLVLMLAAEY</sequence>
<dbReference type="EMBL" id="CP042306">
    <property type="protein sequence ID" value="QDZ06392.1"/>
    <property type="molecule type" value="Genomic_DNA"/>
</dbReference>
<keyword evidence="2" id="KW-1185">Reference proteome</keyword>
<gene>
    <name evidence="1" type="ORF">FPZ24_01975</name>
</gene>
<dbReference type="OrthoDB" id="1495368at2"/>